<feature type="transmembrane region" description="Helical" evidence="2">
    <location>
        <begin position="81"/>
        <end position="99"/>
    </location>
</feature>
<proteinExistence type="predicted"/>
<feature type="compositionally biased region" description="Polar residues" evidence="1">
    <location>
        <begin position="56"/>
        <end position="65"/>
    </location>
</feature>
<keyword evidence="2" id="KW-0812">Transmembrane</keyword>
<evidence type="ECO:0000256" key="3">
    <source>
        <dbReference type="SAM" id="SignalP"/>
    </source>
</evidence>
<keyword evidence="2" id="KW-0472">Membrane</keyword>
<keyword evidence="5" id="KW-1185">Reference proteome</keyword>
<feature type="signal peptide" evidence="3">
    <location>
        <begin position="1"/>
        <end position="26"/>
    </location>
</feature>
<evidence type="ECO:0000256" key="2">
    <source>
        <dbReference type="SAM" id="Phobius"/>
    </source>
</evidence>
<dbReference type="NCBIfam" id="TIGR01167">
    <property type="entry name" value="LPXTG_anchor"/>
    <property type="match status" value="1"/>
</dbReference>
<sequence length="110" mass="12163">MIKKLLSVILFTMLILTLCVGTSGHAAEGSNHSKIIIKIDEAKTVDSDQKTDKKNSSAGNDQTIKNVEEAKSFPQTGEQKSPLVFIGIVMVLAILIIVNRRYKMRADFKE</sequence>
<keyword evidence="3" id="KW-0732">Signal</keyword>
<evidence type="ECO:0000256" key="1">
    <source>
        <dbReference type="SAM" id="MobiDB-lite"/>
    </source>
</evidence>
<feature type="compositionally biased region" description="Basic and acidic residues" evidence="1">
    <location>
        <begin position="44"/>
        <end position="55"/>
    </location>
</feature>
<keyword evidence="2" id="KW-1133">Transmembrane helix</keyword>
<evidence type="ECO:0000313" key="4">
    <source>
        <dbReference type="EMBL" id="MDT2599608.1"/>
    </source>
</evidence>
<reference evidence="4 5" key="1">
    <citation type="submission" date="2023-03" db="EMBL/GenBank/DDBJ databases">
        <authorList>
            <person name="Shen W."/>
            <person name="Cai J."/>
        </authorList>
    </citation>
    <scope>NUCLEOTIDE SEQUENCE [LARGE SCALE GENOMIC DNA]</scope>
    <source>
        <strain evidence="4 5">D6-4</strain>
    </source>
</reference>
<accession>A0ABU3EXK5</accession>
<dbReference type="RefSeq" id="WP_311821787.1">
    <property type="nucleotide sequence ID" value="NZ_JARPYF010000002.1"/>
</dbReference>
<protein>
    <submittedName>
        <fullName evidence="4">LPXTG cell wall anchor domain-containing protein</fullName>
    </submittedName>
</protein>
<dbReference type="EMBL" id="JARPYI010000003">
    <property type="protein sequence ID" value="MDT2599608.1"/>
    <property type="molecule type" value="Genomic_DNA"/>
</dbReference>
<comment type="caution">
    <text evidence="4">The sequence shown here is derived from an EMBL/GenBank/DDBJ whole genome shotgun (WGS) entry which is preliminary data.</text>
</comment>
<gene>
    <name evidence="4" type="ORF">P7D85_07465</name>
</gene>
<organism evidence="4 5">
    <name type="scientific">Enterococcus hulanensis</name>
    <dbReference type="NCBI Taxonomy" id="2559929"/>
    <lineage>
        <taxon>Bacteria</taxon>
        <taxon>Bacillati</taxon>
        <taxon>Bacillota</taxon>
        <taxon>Bacilli</taxon>
        <taxon>Lactobacillales</taxon>
        <taxon>Enterococcaceae</taxon>
        <taxon>Enterococcus</taxon>
    </lineage>
</organism>
<evidence type="ECO:0000313" key="5">
    <source>
        <dbReference type="Proteomes" id="UP001252875"/>
    </source>
</evidence>
<name>A0ABU3EXK5_9ENTE</name>
<feature type="chain" id="PRO_5046785906" evidence="3">
    <location>
        <begin position="27"/>
        <end position="110"/>
    </location>
</feature>
<dbReference type="Proteomes" id="UP001252875">
    <property type="component" value="Unassembled WGS sequence"/>
</dbReference>
<feature type="region of interest" description="Disordered" evidence="1">
    <location>
        <begin position="44"/>
        <end position="77"/>
    </location>
</feature>